<dbReference type="Proteomes" id="UP000572540">
    <property type="component" value="Unassembled WGS sequence"/>
</dbReference>
<sequence length="567" mass="62642">MNCEHFNGVNWRTKGIAVFSERFLVRPLAIADESFLGYRIRVAAANGLSNPNWLDYVENSLPKTYGIARWCPHCLAESGCYWRESWHSGPAACFEHRCWLTSSCNICHRALRWKHVRFANCTCGAPLQHASVQPFSTELQQLIAGRSDSNAGTLSVGERWSLTRFLGALAQFGLQGKPLKKATRQTENVEHLLVTAGASLIANQSACIELLDRLRAPQAGVNNVPLLSQVFPRLLTMLRKQLHEAERRWMLDLLDAYVVSSSRHGSAVLWERKGAAARADKELHGRQKARNPAIANMLAQTGVTVPVRRTRSGRQKFVIGHVDVQHLRKTQRSLVPLKTAARYAGMSTRRIQALAKAGLIASAGTRIDTRSVDRLLGGIVAACAQDTRAFEDPVNVADALRLYVPIEASATFFNGLMNGAVRVAVEPDRVPALRDIFANRGEVVAAVKVPLESGSQISIVEAARRLGVKQEVMYHLINIGLVRTRVGKLRRRPARVVDVGDLQKFTEEFLPLITVAKTMGISAREAPDWARQHGIELISGPSVDGGRQYWIRRPAGLDIYNSVGPDA</sequence>
<proteinExistence type="predicted"/>
<organism evidence="1 2">
    <name type="scientific">Paraburkholderia bryophila</name>
    <dbReference type="NCBI Taxonomy" id="420952"/>
    <lineage>
        <taxon>Bacteria</taxon>
        <taxon>Pseudomonadati</taxon>
        <taxon>Pseudomonadota</taxon>
        <taxon>Betaproteobacteria</taxon>
        <taxon>Burkholderiales</taxon>
        <taxon>Burkholderiaceae</taxon>
        <taxon>Paraburkholderia</taxon>
    </lineage>
</organism>
<evidence type="ECO:0000313" key="1">
    <source>
        <dbReference type="EMBL" id="NYH17844.1"/>
    </source>
</evidence>
<reference evidence="1 2" key="1">
    <citation type="submission" date="2020-07" db="EMBL/GenBank/DDBJ databases">
        <title>Exploring microbial biodiversity for novel pathways involved in the catabolism of aromatic compounds derived from lignin.</title>
        <authorList>
            <person name="Elkins J."/>
        </authorList>
    </citation>
    <scope>NUCLEOTIDE SEQUENCE [LARGE SCALE GENOMIC DNA]</scope>
    <source>
        <strain evidence="1 2">H2C3B</strain>
    </source>
</reference>
<evidence type="ECO:0000313" key="2">
    <source>
        <dbReference type="Proteomes" id="UP000572540"/>
    </source>
</evidence>
<name>A0A7Y9WBM2_9BURK</name>
<dbReference type="AlphaFoldDB" id="A0A7Y9WBM2"/>
<comment type="caution">
    <text evidence="1">The sequence shown here is derived from an EMBL/GenBank/DDBJ whole genome shotgun (WGS) entry which is preliminary data.</text>
</comment>
<dbReference type="RefSeq" id="WP_179707519.1">
    <property type="nucleotide sequence ID" value="NZ_JACCAU010000001.1"/>
</dbReference>
<gene>
    <name evidence="1" type="ORF">GGD41_005072</name>
</gene>
<evidence type="ECO:0008006" key="3">
    <source>
        <dbReference type="Google" id="ProtNLM"/>
    </source>
</evidence>
<accession>A0A7Y9WBM2</accession>
<dbReference type="EMBL" id="JACCAU010000001">
    <property type="protein sequence ID" value="NYH17844.1"/>
    <property type="molecule type" value="Genomic_DNA"/>
</dbReference>
<protein>
    <recommendedName>
        <fullName evidence="3">TniQ protein</fullName>
    </recommendedName>
</protein>